<evidence type="ECO:0000313" key="2">
    <source>
        <dbReference type="EMBL" id="SDI06571.1"/>
    </source>
</evidence>
<evidence type="ECO:0000256" key="1">
    <source>
        <dbReference type="SAM" id="Phobius"/>
    </source>
</evidence>
<keyword evidence="1" id="KW-1133">Transmembrane helix</keyword>
<dbReference type="Proteomes" id="UP000198900">
    <property type="component" value="Unassembled WGS sequence"/>
</dbReference>
<protein>
    <submittedName>
        <fullName evidence="2">Uncharacterized protein</fullName>
    </submittedName>
</protein>
<feature type="transmembrane region" description="Helical" evidence="1">
    <location>
        <begin position="125"/>
        <end position="144"/>
    </location>
</feature>
<evidence type="ECO:0000313" key="3">
    <source>
        <dbReference type="Proteomes" id="UP000198900"/>
    </source>
</evidence>
<name>A0A7Z7FJW8_9BURK</name>
<keyword evidence="3" id="KW-1185">Reference proteome</keyword>
<sequence length="179" mass="18684">MPRAHKVAASFVRLGTPSYRLHAPPVPADSKRSPYGGPRLSVLRIPTARALPQTLSGLVSSVSGRSAWRSRTAACRRATSVAICLANGNTPIRFCSSCRRLHGSVARKSLCRPSSIGRRTARQRLRVAALCVGGAAAAVGGHSAGTAAGFIDPLVGASLAGLAVTGAAEQRMRNRPRRP</sequence>
<feature type="transmembrane region" description="Helical" evidence="1">
    <location>
        <begin position="150"/>
        <end position="168"/>
    </location>
</feature>
<comment type="caution">
    <text evidence="2">The sequence shown here is derived from an EMBL/GenBank/DDBJ whole genome shotgun (WGS) entry which is preliminary data.</text>
</comment>
<reference evidence="2" key="1">
    <citation type="submission" date="2016-10" db="EMBL/GenBank/DDBJ databases">
        <authorList>
            <person name="Varghese N."/>
            <person name="Submissions S."/>
        </authorList>
    </citation>
    <scope>NUCLEOTIDE SEQUENCE [LARGE SCALE GENOMIC DNA]</scope>
    <source>
        <strain evidence="2">YR281</strain>
    </source>
</reference>
<organism evidence="2 3">
    <name type="scientific">Paraburkholderia steynii</name>
    <dbReference type="NCBI Taxonomy" id="1245441"/>
    <lineage>
        <taxon>Bacteria</taxon>
        <taxon>Pseudomonadati</taxon>
        <taxon>Pseudomonadota</taxon>
        <taxon>Betaproteobacteria</taxon>
        <taxon>Burkholderiales</taxon>
        <taxon>Burkholderiaceae</taxon>
        <taxon>Paraburkholderia</taxon>
    </lineage>
</organism>
<keyword evidence="1" id="KW-0812">Transmembrane</keyword>
<accession>A0A7Z7FJW8</accession>
<keyword evidence="1" id="KW-0472">Membrane</keyword>
<gene>
    <name evidence="2" type="ORF">SAMN04487926_111211</name>
</gene>
<dbReference type="AlphaFoldDB" id="A0A7Z7FJW8"/>
<dbReference type="EMBL" id="FNDI01000011">
    <property type="protein sequence ID" value="SDI06571.1"/>
    <property type="molecule type" value="Genomic_DNA"/>
</dbReference>
<proteinExistence type="predicted"/>